<dbReference type="PANTHER" id="PTHR21624:SF1">
    <property type="entry name" value="ALKYLGLYCEROL MONOOXYGENASE"/>
    <property type="match status" value="1"/>
</dbReference>
<dbReference type="GO" id="GO:0016020">
    <property type="term" value="C:membrane"/>
    <property type="evidence" value="ECO:0007669"/>
    <property type="project" value="GOC"/>
</dbReference>
<feature type="transmembrane region" description="Helical" evidence="7">
    <location>
        <begin position="6"/>
        <end position="25"/>
    </location>
</feature>
<comment type="caution">
    <text evidence="9">The sequence shown here is derived from an EMBL/GenBank/DDBJ whole genome shotgun (WGS) entry which is preliminary data.</text>
</comment>
<dbReference type="AlphaFoldDB" id="A0A543K636"/>
<dbReference type="Pfam" id="PF04116">
    <property type="entry name" value="FA_hydroxylase"/>
    <property type="match status" value="1"/>
</dbReference>
<feature type="domain" description="Fatty acid hydroxylase" evidence="8">
    <location>
        <begin position="111"/>
        <end position="244"/>
    </location>
</feature>
<evidence type="ECO:0000313" key="9">
    <source>
        <dbReference type="EMBL" id="TQM90539.1"/>
    </source>
</evidence>
<dbReference type="GO" id="GO:0050479">
    <property type="term" value="F:glyceryl-ether monooxygenase activity"/>
    <property type="evidence" value="ECO:0007669"/>
    <property type="project" value="TreeGrafter"/>
</dbReference>
<dbReference type="PANTHER" id="PTHR21624">
    <property type="entry name" value="STEROL DESATURASE-RELATED PROTEIN"/>
    <property type="match status" value="1"/>
</dbReference>
<dbReference type="InterPro" id="IPR006694">
    <property type="entry name" value="Fatty_acid_hydroxylase"/>
</dbReference>
<dbReference type="GO" id="GO:0006643">
    <property type="term" value="P:membrane lipid metabolic process"/>
    <property type="evidence" value="ECO:0007669"/>
    <property type="project" value="TreeGrafter"/>
</dbReference>
<feature type="transmembrane region" description="Helical" evidence="7">
    <location>
        <begin position="32"/>
        <end position="52"/>
    </location>
</feature>
<reference evidence="9 10" key="1">
    <citation type="submission" date="2019-06" db="EMBL/GenBank/DDBJ databases">
        <title>Genomic Encyclopedia of Archaeal and Bacterial Type Strains, Phase II (KMG-II): from individual species to whole genera.</title>
        <authorList>
            <person name="Goeker M."/>
        </authorList>
    </citation>
    <scope>NUCLEOTIDE SEQUENCE [LARGE SCALE GENOMIC DNA]</scope>
    <source>
        <strain evidence="9 10">DSM 18423</strain>
    </source>
</reference>
<dbReference type="OrthoDB" id="9770329at2"/>
<feature type="transmembrane region" description="Helical" evidence="7">
    <location>
        <begin position="171"/>
        <end position="194"/>
    </location>
</feature>
<keyword evidence="2 7" id="KW-0812">Transmembrane</keyword>
<evidence type="ECO:0000256" key="5">
    <source>
        <dbReference type="ARBA" id="ARBA00023098"/>
    </source>
</evidence>
<evidence type="ECO:0000256" key="2">
    <source>
        <dbReference type="ARBA" id="ARBA00022692"/>
    </source>
</evidence>
<dbReference type="RefSeq" id="WP_142085040.1">
    <property type="nucleotide sequence ID" value="NZ_VFPT01000002.1"/>
</dbReference>
<accession>A0A543K636</accession>
<dbReference type="InterPro" id="IPR051689">
    <property type="entry name" value="Sterol_desaturase/TMEM195"/>
</dbReference>
<organism evidence="9 10">
    <name type="scientific">Roseinatronobacter monicus</name>
    <dbReference type="NCBI Taxonomy" id="393481"/>
    <lineage>
        <taxon>Bacteria</taxon>
        <taxon>Pseudomonadati</taxon>
        <taxon>Pseudomonadota</taxon>
        <taxon>Alphaproteobacteria</taxon>
        <taxon>Rhodobacterales</taxon>
        <taxon>Paracoccaceae</taxon>
        <taxon>Roseinatronobacter</taxon>
    </lineage>
</organism>
<keyword evidence="4" id="KW-0560">Oxidoreductase</keyword>
<evidence type="ECO:0000313" key="10">
    <source>
        <dbReference type="Proteomes" id="UP000320582"/>
    </source>
</evidence>
<evidence type="ECO:0000256" key="1">
    <source>
        <dbReference type="ARBA" id="ARBA00004127"/>
    </source>
</evidence>
<dbReference type="EMBL" id="VFPT01000002">
    <property type="protein sequence ID" value="TQM90539.1"/>
    <property type="molecule type" value="Genomic_DNA"/>
</dbReference>
<gene>
    <name evidence="9" type="ORF">BD293_3932</name>
</gene>
<name>A0A543K636_9RHOB</name>
<protein>
    <submittedName>
        <fullName evidence="9">Sterol desaturase/sphingolipid hydroxylase (Fatty acid hydroxylase superfamily)</fullName>
    </submittedName>
</protein>
<keyword evidence="5" id="KW-0443">Lipid metabolism</keyword>
<keyword evidence="10" id="KW-1185">Reference proteome</keyword>
<feature type="transmembrane region" description="Helical" evidence="7">
    <location>
        <begin position="110"/>
        <end position="127"/>
    </location>
</feature>
<proteinExistence type="predicted"/>
<evidence type="ECO:0000256" key="4">
    <source>
        <dbReference type="ARBA" id="ARBA00023002"/>
    </source>
</evidence>
<sequence>MSRLLSQSILVGLIIGMAALLTIFWTHPAREALMAGAALGLIALSLMLERVWPHDSASSDIPREEIAGDIGSFVLIFLILDGALKWLTPFAVLALAPIPDTLGLPLWQQILLVFLWIEFAAWASHWAHHRYKPLWALHAMHHSTEQLYTLNNFRFHPFNHVLNHLAMILPLLWFGIAAEAILVYTALTLPVLLLQHSNIAFDFGRLNLLFNTNDLHRWHHSAKPAEGTKNLGRALVLWDQIFSTYLRPAGFSEPSKIGLFSASRSFPPATKYWAQLAWPFNPDCCRAT</sequence>
<dbReference type="GO" id="GO:0005506">
    <property type="term" value="F:iron ion binding"/>
    <property type="evidence" value="ECO:0007669"/>
    <property type="project" value="InterPro"/>
</dbReference>
<comment type="subcellular location">
    <subcellularLocation>
        <location evidence="1">Endomembrane system</location>
        <topology evidence="1">Multi-pass membrane protein</topology>
    </subcellularLocation>
</comment>
<evidence type="ECO:0000256" key="6">
    <source>
        <dbReference type="ARBA" id="ARBA00023136"/>
    </source>
</evidence>
<evidence type="ECO:0000256" key="7">
    <source>
        <dbReference type="SAM" id="Phobius"/>
    </source>
</evidence>
<dbReference type="Proteomes" id="UP000320582">
    <property type="component" value="Unassembled WGS sequence"/>
</dbReference>
<keyword evidence="3 7" id="KW-1133">Transmembrane helix</keyword>
<dbReference type="GO" id="GO:0008610">
    <property type="term" value="P:lipid biosynthetic process"/>
    <property type="evidence" value="ECO:0007669"/>
    <property type="project" value="InterPro"/>
</dbReference>
<dbReference type="GO" id="GO:0012505">
    <property type="term" value="C:endomembrane system"/>
    <property type="evidence" value="ECO:0007669"/>
    <property type="project" value="UniProtKB-SubCell"/>
</dbReference>
<evidence type="ECO:0000259" key="8">
    <source>
        <dbReference type="Pfam" id="PF04116"/>
    </source>
</evidence>
<evidence type="ECO:0000256" key="3">
    <source>
        <dbReference type="ARBA" id="ARBA00022989"/>
    </source>
</evidence>
<feature type="transmembrane region" description="Helical" evidence="7">
    <location>
        <begin position="72"/>
        <end position="98"/>
    </location>
</feature>
<keyword evidence="6 7" id="KW-0472">Membrane</keyword>